<accession>A0AAD3XQE2</accession>
<dbReference type="PANTHER" id="PTHR12809">
    <property type="entry name" value="MEDIATOR COMPLEX SUBUNIT"/>
    <property type="match status" value="1"/>
</dbReference>
<dbReference type="AlphaFoldDB" id="A0AAD3XQE2"/>
<dbReference type="Proteomes" id="UP001279734">
    <property type="component" value="Unassembled WGS sequence"/>
</dbReference>
<sequence>MEHVAQEFNGLEPNFAGGPQTVGLGHSSNETACSSAQLTAANGNRVNLPNSSGLSRTGQVTGISHAGNSVSIPSNLCAVSSILPLVRSSVTGVPAHVSGDLNTTIIGLGDDGGHGGGWAPLVALKKVLRGILKYLGVLWLFGQLPDLLKEILGSFLKDNEGVLMNLDQEQPTLLFFEGGRRSLICQCCGGATKFNQFEAHSNF</sequence>
<dbReference type="GO" id="GO:0003712">
    <property type="term" value="F:transcription coregulator activity"/>
    <property type="evidence" value="ECO:0007669"/>
    <property type="project" value="InterPro"/>
</dbReference>
<dbReference type="GO" id="GO:0070847">
    <property type="term" value="C:core mediator complex"/>
    <property type="evidence" value="ECO:0007669"/>
    <property type="project" value="TreeGrafter"/>
</dbReference>
<name>A0AAD3XQE2_NEPGR</name>
<evidence type="ECO:0000313" key="2">
    <source>
        <dbReference type="Proteomes" id="UP001279734"/>
    </source>
</evidence>
<dbReference type="InterPro" id="IPR013947">
    <property type="entry name" value="Mediator_Med14"/>
</dbReference>
<organism evidence="1 2">
    <name type="scientific">Nepenthes gracilis</name>
    <name type="common">Slender pitcher plant</name>
    <dbReference type="NCBI Taxonomy" id="150966"/>
    <lineage>
        <taxon>Eukaryota</taxon>
        <taxon>Viridiplantae</taxon>
        <taxon>Streptophyta</taxon>
        <taxon>Embryophyta</taxon>
        <taxon>Tracheophyta</taxon>
        <taxon>Spermatophyta</taxon>
        <taxon>Magnoliopsida</taxon>
        <taxon>eudicotyledons</taxon>
        <taxon>Gunneridae</taxon>
        <taxon>Pentapetalae</taxon>
        <taxon>Caryophyllales</taxon>
        <taxon>Nepenthaceae</taxon>
        <taxon>Nepenthes</taxon>
    </lineage>
</organism>
<protein>
    <submittedName>
        <fullName evidence="1">Uncharacterized protein</fullName>
    </submittedName>
</protein>
<dbReference type="GO" id="GO:0006357">
    <property type="term" value="P:regulation of transcription by RNA polymerase II"/>
    <property type="evidence" value="ECO:0007669"/>
    <property type="project" value="InterPro"/>
</dbReference>
<dbReference type="EMBL" id="BSYO01000012">
    <property type="protein sequence ID" value="GMH13198.1"/>
    <property type="molecule type" value="Genomic_DNA"/>
</dbReference>
<dbReference type="GO" id="GO:0016592">
    <property type="term" value="C:mediator complex"/>
    <property type="evidence" value="ECO:0007669"/>
    <property type="project" value="InterPro"/>
</dbReference>
<gene>
    <name evidence="1" type="ORF">Nepgr_015039</name>
</gene>
<reference evidence="1" key="1">
    <citation type="submission" date="2023-05" db="EMBL/GenBank/DDBJ databases">
        <title>Nepenthes gracilis genome sequencing.</title>
        <authorList>
            <person name="Fukushima K."/>
        </authorList>
    </citation>
    <scope>NUCLEOTIDE SEQUENCE</scope>
    <source>
        <strain evidence="1">SING2019-196</strain>
    </source>
</reference>
<keyword evidence="2" id="KW-1185">Reference proteome</keyword>
<evidence type="ECO:0000313" key="1">
    <source>
        <dbReference type="EMBL" id="GMH13198.1"/>
    </source>
</evidence>
<comment type="caution">
    <text evidence="1">The sequence shown here is derived from an EMBL/GenBank/DDBJ whole genome shotgun (WGS) entry which is preliminary data.</text>
</comment>
<dbReference type="PANTHER" id="PTHR12809:SF2">
    <property type="entry name" value="MEDIATOR OF RNA POLYMERASE II TRANSCRIPTION SUBUNIT 14"/>
    <property type="match status" value="1"/>
</dbReference>
<proteinExistence type="predicted"/>